<proteinExistence type="predicted"/>
<accession>A0AC35FM15</accession>
<evidence type="ECO:0000313" key="2">
    <source>
        <dbReference type="WBParaSite" id="PS1159_v2.g18909.t1"/>
    </source>
</evidence>
<sequence>MVESTLRNVVFVSLSFWFVWSAFLSQSQIEEDAINLYAKNGNINKHAGYTSLAICFATETIFDPLTAPLVNKLTAKWTMIIGAITSAIFTSCFFYMNEYILYIASALFGFGSAALWVGQGNYLTLNSNDKTAAKHSAIFFASYKSGMILAGILLLVVTKISNNKEGLSLENIKILYGIFTILALIGGILFAFLPAPPKCDKKEEEDEKSVIEMLRSTLNVFCTKEMILICIAAAYIGIQWSFWMSVYPTCVAFTSILSTEEEKPTMLAICVICNGIGQTCTALVTIYMSMKYPKIKPKFYITFALIVQLIMYALIALMFPKEASLDKTSNEGFIEPITLLIYIIPLFLGIGAVLWKSQMYTLVIKKLPDKSAEAFALFNFFESLTCSITFFYSSVLNLYWQIGILVATSSIGLLSVFLVDRDIKKKNQIFPNSFRRQSNMNDYN</sequence>
<name>A0AC35FM15_9BILA</name>
<reference evidence="2" key="1">
    <citation type="submission" date="2022-11" db="UniProtKB">
        <authorList>
            <consortium name="WormBaseParasite"/>
        </authorList>
    </citation>
    <scope>IDENTIFICATION</scope>
</reference>
<dbReference type="Proteomes" id="UP000887580">
    <property type="component" value="Unplaced"/>
</dbReference>
<protein>
    <submittedName>
        <fullName evidence="2">Uncharacterized protein</fullName>
    </submittedName>
</protein>
<organism evidence="1 2">
    <name type="scientific">Panagrolaimus sp. PS1159</name>
    <dbReference type="NCBI Taxonomy" id="55785"/>
    <lineage>
        <taxon>Eukaryota</taxon>
        <taxon>Metazoa</taxon>
        <taxon>Ecdysozoa</taxon>
        <taxon>Nematoda</taxon>
        <taxon>Chromadorea</taxon>
        <taxon>Rhabditida</taxon>
        <taxon>Tylenchina</taxon>
        <taxon>Panagrolaimomorpha</taxon>
        <taxon>Panagrolaimoidea</taxon>
        <taxon>Panagrolaimidae</taxon>
        <taxon>Panagrolaimus</taxon>
    </lineage>
</organism>
<evidence type="ECO:0000313" key="1">
    <source>
        <dbReference type="Proteomes" id="UP000887580"/>
    </source>
</evidence>
<dbReference type="WBParaSite" id="PS1159_v2.g18909.t1">
    <property type="protein sequence ID" value="PS1159_v2.g18909.t1"/>
    <property type="gene ID" value="PS1159_v2.g18909"/>
</dbReference>